<comment type="caution">
    <text evidence="1">The sequence shown here is derived from an EMBL/GenBank/DDBJ whole genome shotgun (WGS) entry which is preliminary data.</text>
</comment>
<organism evidence="1 2">
    <name type="scientific">Aphis craccivora</name>
    <name type="common">Cowpea aphid</name>
    <dbReference type="NCBI Taxonomy" id="307492"/>
    <lineage>
        <taxon>Eukaryota</taxon>
        <taxon>Metazoa</taxon>
        <taxon>Ecdysozoa</taxon>
        <taxon>Arthropoda</taxon>
        <taxon>Hexapoda</taxon>
        <taxon>Insecta</taxon>
        <taxon>Pterygota</taxon>
        <taxon>Neoptera</taxon>
        <taxon>Paraneoptera</taxon>
        <taxon>Hemiptera</taxon>
        <taxon>Sternorrhyncha</taxon>
        <taxon>Aphidomorpha</taxon>
        <taxon>Aphidoidea</taxon>
        <taxon>Aphididae</taxon>
        <taxon>Aphidini</taxon>
        <taxon>Aphis</taxon>
        <taxon>Aphis</taxon>
    </lineage>
</organism>
<dbReference type="EMBL" id="VUJU01001023">
    <property type="protein sequence ID" value="KAF0767203.1"/>
    <property type="molecule type" value="Genomic_DNA"/>
</dbReference>
<proteinExistence type="predicted"/>
<name>A0A6G0Z9L2_APHCR</name>
<gene>
    <name evidence="1" type="ORF">FWK35_00011736</name>
</gene>
<reference evidence="1 2" key="1">
    <citation type="submission" date="2019-08" db="EMBL/GenBank/DDBJ databases">
        <title>Whole genome of Aphis craccivora.</title>
        <authorList>
            <person name="Voronova N.V."/>
            <person name="Shulinski R.S."/>
            <person name="Bandarenka Y.V."/>
            <person name="Zhorov D.G."/>
            <person name="Warner D."/>
        </authorList>
    </citation>
    <scope>NUCLEOTIDE SEQUENCE [LARGE SCALE GENOMIC DNA]</scope>
    <source>
        <strain evidence="1">180601</strain>
        <tissue evidence="1">Whole Body</tissue>
    </source>
</reference>
<dbReference type="AlphaFoldDB" id="A0A6G0Z9L2"/>
<accession>A0A6G0Z9L2</accession>
<evidence type="ECO:0000313" key="2">
    <source>
        <dbReference type="Proteomes" id="UP000478052"/>
    </source>
</evidence>
<keyword evidence="2" id="KW-1185">Reference proteome</keyword>
<dbReference type="Proteomes" id="UP000478052">
    <property type="component" value="Unassembled WGS sequence"/>
</dbReference>
<sequence length="87" mass="10499">MYQKQEHLKCSFPNSTIIPYNEPVKKFKLFCSSYHIFIMKMPSILFHLRNKLLTLNERFHVLCIFLTYNHTKSSNKLLIHKLFIKPI</sequence>
<protein>
    <submittedName>
        <fullName evidence="1">Uncharacterized protein</fullName>
    </submittedName>
</protein>
<evidence type="ECO:0000313" key="1">
    <source>
        <dbReference type="EMBL" id="KAF0767203.1"/>
    </source>
</evidence>